<dbReference type="PROSITE" id="PS50048">
    <property type="entry name" value="ZN2_CY6_FUNGAL_2"/>
    <property type="match status" value="1"/>
</dbReference>
<gene>
    <name evidence="8" type="ORF">BJY01DRAFT_264507</name>
</gene>
<dbReference type="PANTHER" id="PTHR47840:SF1">
    <property type="entry name" value="ZN(II)2CYS6 TRANSCRIPTION FACTOR (EUROFUNG)"/>
    <property type="match status" value="1"/>
</dbReference>
<dbReference type="InterPro" id="IPR036864">
    <property type="entry name" value="Zn2-C6_fun-type_DNA-bd_sf"/>
</dbReference>
<evidence type="ECO:0000256" key="3">
    <source>
        <dbReference type="ARBA" id="ARBA00023125"/>
    </source>
</evidence>
<dbReference type="Proteomes" id="UP001610446">
    <property type="component" value="Unassembled WGS sequence"/>
</dbReference>
<organism evidence="8 9">
    <name type="scientific">Aspergillus pseudoustus</name>
    <dbReference type="NCBI Taxonomy" id="1810923"/>
    <lineage>
        <taxon>Eukaryota</taxon>
        <taxon>Fungi</taxon>
        <taxon>Dikarya</taxon>
        <taxon>Ascomycota</taxon>
        <taxon>Pezizomycotina</taxon>
        <taxon>Eurotiomycetes</taxon>
        <taxon>Eurotiomycetidae</taxon>
        <taxon>Eurotiales</taxon>
        <taxon>Aspergillaceae</taxon>
        <taxon>Aspergillus</taxon>
        <taxon>Aspergillus subgen. Nidulantes</taxon>
    </lineage>
</organism>
<dbReference type="SMART" id="SM00066">
    <property type="entry name" value="GAL4"/>
    <property type="match status" value="1"/>
</dbReference>
<name>A0ABR4JRH2_9EURO</name>
<reference evidence="8 9" key="1">
    <citation type="submission" date="2024-07" db="EMBL/GenBank/DDBJ databases">
        <title>Section-level genome sequencing and comparative genomics of Aspergillus sections Usti and Cavernicolus.</title>
        <authorList>
            <consortium name="Lawrence Berkeley National Laboratory"/>
            <person name="Nybo J.L."/>
            <person name="Vesth T.C."/>
            <person name="Theobald S."/>
            <person name="Frisvad J.C."/>
            <person name="Larsen T.O."/>
            <person name="Kjaerboelling I."/>
            <person name="Rothschild-Mancinelli K."/>
            <person name="Lyhne E.K."/>
            <person name="Kogle M.E."/>
            <person name="Barry K."/>
            <person name="Clum A."/>
            <person name="Na H."/>
            <person name="Ledsgaard L."/>
            <person name="Lin J."/>
            <person name="Lipzen A."/>
            <person name="Kuo A."/>
            <person name="Riley R."/>
            <person name="Mondo S."/>
            <person name="Labutti K."/>
            <person name="Haridas S."/>
            <person name="Pangalinan J."/>
            <person name="Salamov A.A."/>
            <person name="Simmons B.A."/>
            <person name="Magnuson J.K."/>
            <person name="Chen J."/>
            <person name="Drula E."/>
            <person name="Henrissat B."/>
            <person name="Wiebenga A."/>
            <person name="Lubbers R.J."/>
            <person name="Gomes A.C."/>
            <person name="Makela M.R."/>
            <person name="Stajich J."/>
            <person name="Grigoriev I.V."/>
            <person name="Mortensen U.H."/>
            <person name="De Vries R.P."/>
            <person name="Baker S.E."/>
            <person name="Andersen M.R."/>
        </authorList>
    </citation>
    <scope>NUCLEOTIDE SEQUENCE [LARGE SCALE GENOMIC DNA]</scope>
    <source>
        <strain evidence="8 9">CBS 123904</strain>
    </source>
</reference>
<dbReference type="SUPFAM" id="SSF57701">
    <property type="entry name" value="Zn2/Cys6 DNA-binding domain"/>
    <property type="match status" value="1"/>
</dbReference>
<comment type="caution">
    <text evidence="8">The sequence shown here is derived from an EMBL/GenBank/DDBJ whole genome shotgun (WGS) entry which is preliminary data.</text>
</comment>
<dbReference type="CDD" id="cd12148">
    <property type="entry name" value="fungal_TF_MHR"/>
    <property type="match status" value="1"/>
</dbReference>
<dbReference type="Pfam" id="PF00172">
    <property type="entry name" value="Zn_clus"/>
    <property type="match status" value="1"/>
</dbReference>
<evidence type="ECO:0000313" key="9">
    <source>
        <dbReference type="Proteomes" id="UP001610446"/>
    </source>
</evidence>
<dbReference type="CDD" id="cd00067">
    <property type="entry name" value="GAL4"/>
    <property type="match status" value="1"/>
</dbReference>
<protein>
    <recommendedName>
        <fullName evidence="7">Zn(2)-C6 fungal-type domain-containing protein</fullName>
    </recommendedName>
</protein>
<evidence type="ECO:0000256" key="6">
    <source>
        <dbReference type="SAM" id="MobiDB-lite"/>
    </source>
</evidence>
<evidence type="ECO:0000256" key="1">
    <source>
        <dbReference type="ARBA" id="ARBA00022723"/>
    </source>
</evidence>
<evidence type="ECO:0000256" key="4">
    <source>
        <dbReference type="ARBA" id="ARBA00023163"/>
    </source>
</evidence>
<dbReference type="PANTHER" id="PTHR47840">
    <property type="entry name" value="ZN(II)2CYS6 TRANSCRIPTION FACTOR (EUROFUNG)-RELATED"/>
    <property type="match status" value="1"/>
</dbReference>
<dbReference type="InterPro" id="IPR007219">
    <property type="entry name" value="XnlR_reg_dom"/>
</dbReference>
<feature type="domain" description="Zn(2)-C6 fungal-type" evidence="7">
    <location>
        <begin position="18"/>
        <end position="48"/>
    </location>
</feature>
<feature type="region of interest" description="Disordered" evidence="6">
    <location>
        <begin position="591"/>
        <end position="644"/>
    </location>
</feature>
<keyword evidence="5" id="KW-0539">Nucleus</keyword>
<feature type="compositionally biased region" description="Low complexity" evidence="6">
    <location>
        <begin position="591"/>
        <end position="608"/>
    </location>
</feature>
<keyword evidence="1" id="KW-0479">Metal-binding</keyword>
<evidence type="ECO:0000256" key="5">
    <source>
        <dbReference type="ARBA" id="ARBA00023242"/>
    </source>
</evidence>
<evidence type="ECO:0000256" key="2">
    <source>
        <dbReference type="ARBA" id="ARBA00023015"/>
    </source>
</evidence>
<dbReference type="InterPro" id="IPR001138">
    <property type="entry name" value="Zn2Cys6_DnaBD"/>
</dbReference>
<keyword evidence="2" id="KW-0805">Transcription regulation</keyword>
<dbReference type="EMBL" id="JBFXLU010000099">
    <property type="protein sequence ID" value="KAL2842387.1"/>
    <property type="molecule type" value="Genomic_DNA"/>
</dbReference>
<dbReference type="PROSITE" id="PS00463">
    <property type="entry name" value="ZN2_CY6_FUNGAL_1"/>
    <property type="match status" value="1"/>
</dbReference>
<dbReference type="Pfam" id="PF04082">
    <property type="entry name" value="Fungal_trans"/>
    <property type="match status" value="1"/>
</dbReference>
<accession>A0ABR4JRH2</accession>
<keyword evidence="3" id="KW-0238">DNA-binding</keyword>
<sequence length="698" mass="78538">MIGPSFSRRKGVRKGTRSCWECRRRKVKCLPSPDIAICAGCRERGTECLSQEYVDDPSPPRSADDSALAQRVARVESLLETLLDRISPRGQAGELTPESILATTTVPRPPPELPSNGYRLRTEGTGLTKKLESLRQRLAAMLPCQADVDRLFTSSHGFWLLQQHMMPHLPDLAENDSQGLFDVAAVSREHPIAIARLLLCIAICIQQLPPEADMRQLQTTVPIREIMSGIIEFIAQHVISDDELAGSMEGIECLAIYGMYAVNAGNLRRSWLLFRKAITVGQLLGLHRAADSLLQDTAEARRHHLWYQISRGERYLSTILGLPSSTGSAVFPFDDNAFWLSVEDQYHKKLYLISGLILDRNQGDGTHSFSTTLRISEQLDLFAQEMPPDWWDIPTDISNSRTREAPAQFERIMCQIWHFELATLLHLPFMLRASNNHDRRYEYSHILCLNAARELIKRWISIRENRAPLLFSNLLEFQAFTAATTLLLALLGPEISTTHQQERYEDSQLVERVVQNFELTRHDAIGMSVSAQSILVIRTLQQFLQEGNPSERLRVEIPFFGVIRVARSGAVQPILGERLLGANSVRHQDGVSVLQPSSSSSTVTPSVTINGRSSPTLMPRPSRKRAHQEIDENGEESCIDSRPRRGETLLHVSNNHFSIPDAPHIMGGVDTTEWSFEESDMVFFDSLVNTDLVGNWTL</sequence>
<keyword evidence="4" id="KW-0804">Transcription</keyword>
<evidence type="ECO:0000313" key="8">
    <source>
        <dbReference type="EMBL" id="KAL2842387.1"/>
    </source>
</evidence>
<dbReference type="Gene3D" id="4.10.240.10">
    <property type="entry name" value="Zn(2)-C6 fungal-type DNA-binding domain"/>
    <property type="match status" value="1"/>
</dbReference>
<proteinExistence type="predicted"/>
<keyword evidence="9" id="KW-1185">Reference proteome</keyword>
<evidence type="ECO:0000259" key="7">
    <source>
        <dbReference type="PROSITE" id="PS50048"/>
    </source>
</evidence>